<feature type="region of interest" description="Disordered" evidence="3">
    <location>
        <begin position="274"/>
        <end position="295"/>
    </location>
</feature>
<evidence type="ECO:0000256" key="3">
    <source>
        <dbReference type="SAM" id="MobiDB-lite"/>
    </source>
</evidence>
<feature type="compositionally biased region" description="Low complexity" evidence="3">
    <location>
        <begin position="23"/>
        <end position="113"/>
    </location>
</feature>
<proteinExistence type="inferred from homology"/>
<feature type="region of interest" description="Disordered" evidence="3">
    <location>
        <begin position="1"/>
        <end position="160"/>
    </location>
</feature>
<protein>
    <recommendedName>
        <fullName evidence="2">Biogenesis of lysosome-related organelles complex 1 subunit 1</fullName>
    </recommendedName>
</protein>
<keyword evidence="5" id="KW-1185">Reference proteome</keyword>
<dbReference type="STRING" id="155417.A0A4Q4TMH8"/>
<comment type="caution">
    <text evidence="4">The sequence shown here is derived from an EMBL/GenBank/DDBJ whole genome shotgun (WGS) entry which is preliminary data.</text>
</comment>
<dbReference type="EMBL" id="QJNU01000079">
    <property type="protein sequence ID" value="RYP07868.1"/>
    <property type="molecule type" value="Genomic_DNA"/>
</dbReference>
<dbReference type="PANTHER" id="PTHR13073">
    <property type="entry name" value="BLOC-1 COMPLEX SUBUNIT 1"/>
    <property type="match status" value="1"/>
</dbReference>
<dbReference type="PANTHER" id="PTHR13073:SF0">
    <property type="entry name" value="BIOGENESIS OF LYSOSOME-RELATED ORGANELLES COMPLEX 1 SUBUNIT 1"/>
    <property type="match status" value="1"/>
</dbReference>
<feature type="compositionally biased region" description="Low complexity" evidence="3">
    <location>
        <begin position="1"/>
        <end position="14"/>
    </location>
</feature>
<gene>
    <name evidence="4" type="ORF">DL764_002234</name>
</gene>
<comment type="similarity">
    <text evidence="1">Belongs to the BLOC1S1 family.</text>
</comment>
<evidence type="ECO:0000313" key="4">
    <source>
        <dbReference type="EMBL" id="RYP07868.1"/>
    </source>
</evidence>
<dbReference type="Pfam" id="PF06320">
    <property type="entry name" value="GCN5L1"/>
    <property type="match status" value="1"/>
</dbReference>
<dbReference type="GO" id="GO:0031083">
    <property type="term" value="C:BLOC-1 complex"/>
    <property type="evidence" value="ECO:0007669"/>
    <property type="project" value="InterPro"/>
</dbReference>
<accession>A0A4Q4TMH8</accession>
<dbReference type="OrthoDB" id="20018at2759"/>
<reference evidence="4 5" key="1">
    <citation type="submission" date="2018-06" db="EMBL/GenBank/DDBJ databases">
        <title>Complete Genomes of Monosporascus.</title>
        <authorList>
            <person name="Robinson A.J."/>
            <person name="Natvig D.O."/>
        </authorList>
    </citation>
    <scope>NUCLEOTIDE SEQUENCE [LARGE SCALE GENOMIC DNA]</scope>
    <source>
        <strain evidence="4 5">CBS 110550</strain>
    </source>
</reference>
<dbReference type="GO" id="GO:0016197">
    <property type="term" value="P:endosomal transport"/>
    <property type="evidence" value="ECO:0007669"/>
    <property type="project" value="TreeGrafter"/>
</dbReference>
<evidence type="ECO:0000256" key="1">
    <source>
        <dbReference type="ARBA" id="ARBA00007133"/>
    </source>
</evidence>
<sequence>MSTAATATSSAAPSPLVPPPASVPETSGDSGDSPDSDVSAPSSNAVAATAAGPSSGGVTSTATTNTSTPSPAVLPFPLFSATPAPSTSSSSRLLPHSPASSSFPSSHAAQSISVPSPATAISTATGMSTMTNADAPNDINHGTPNANPATANQPPASAIHATARSITASLPSSSNPRHVAEARAALVATVSNLLDTELQGRASLLHGNAAALERQRRDVSRAADGLRRENDRLARLARDAGKAVKELGNVQNWAEVLERDFLVLEETVRLVKKGNGGEDEEDEGSSDGSGGSCSCSDCWSGSETGSVVGGADDAAGPDSGVKVELSDAVVESLAEAMATEGFFKAAAVDKGNGNGNGRGSATGDLDAMEFRDESSTAEVARTEADSVRA</sequence>
<dbReference type="Proteomes" id="UP000293360">
    <property type="component" value="Unassembled WGS sequence"/>
</dbReference>
<feature type="compositionally biased region" description="Polar residues" evidence="3">
    <location>
        <begin position="114"/>
        <end position="134"/>
    </location>
</feature>
<feature type="compositionally biased region" description="Low complexity" evidence="3">
    <location>
        <begin position="143"/>
        <end position="156"/>
    </location>
</feature>
<feature type="compositionally biased region" description="Basic and acidic residues" evidence="3">
    <location>
        <begin position="368"/>
        <end position="389"/>
    </location>
</feature>
<evidence type="ECO:0000256" key="2">
    <source>
        <dbReference type="ARBA" id="ARBA00019577"/>
    </source>
</evidence>
<dbReference type="InterPro" id="IPR009395">
    <property type="entry name" value="BLOC1S1"/>
</dbReference>
<organism evidence="4 5">
    <name type="scientific">Monosporascus ibericus</name>
    <dbReference type="NCBI Taxonomy" id="155417"/>
    <lineage>
        <taxon>Eukaryota</taxon>
        <taxon>Fungi</taxon>
        <taxon>Dikarya</taxon>
        <taxon>Ascomycota</taxon>
        <taxon>Pezizomycotina</taxon>
        <taxon>Sordariomycetes</taxon>
        <taxon>Xylariomycetidae</taxon>
        <taxon>Xylariales</taxon>
        <taxon>Xylariales incertae sedis</taxon>
        <taxon>Monosporascus</taxon>
    </lineage>
</organism>
<dbReference type="AlphaFoldDB" id="A0A4Q4TMH8"/>
<name>A0A4Q4TMH8_9PEZI</name>
<feature type="region of interest" description="Disordered" evidence="3">
    <location>
        <begin position="347"/>
        <end position="389"/>
    </location>
</feature>
<evidence type="ECO:0000313" key="5">
    <source>
        <dbReference type="Proteomes" id="UP000293360"/>
    </source>
</evidence>